<reference evidence="6 7" key="1">
    <citation type="submission" date="2019-07" db="EMBL/GenBank/DDBJ databases">
        <title>Genomic Encyclopedia of Type Strains, Phase IV (KMG-IV): sequencing the most valuable type-strain genomes for metagenomic binning, comparative biology and taxonomic classification.</title>
        <authorList>
            <person name="Goeker M."/>
        </authorList>
    </citation>
    <scope>NUCLEOTIDE SEQUENCE [LARGE SCALE GENOMIC DNA]</scope>
    <source>
        <strain evidence="6 7">SS015</strain>
    </source>
</reference>
<feature type="domain" description="Response regulatory" evidence="4">
    <location>
        <begin position="14"/>
        <end position="133"/>
    </location>
</feature>
<dbReference type="NCBIfam" id="TIGR00254">
    <property type="entry name" value="GGDEF"/>
    <property type="match status" value="1"/>
</dbReference>
<sequence>MPTLTPTWTEADRTAVILSDRAASRDYLLRLLDCTGIFHQIHCAADLNGIEAILDEHAVDALFFDWQPPDPESIAELAACLDEQDDWRDIPLLVFTAETSRETAICAFLNGASDCLGYSIPAADLRARLYPHLNRKLRIDSLREENNQLARLAISDPLTGLYNRNYFDVALQFETARCQRNGSLLSLLVIVIDRFNWLHANFGYKAGDRVLGLVGGVIGDVVRRSDIPCRFNHQDFAVIMPETTAPEAYGLAERIRDELNHRQPRHPLDRFSVTLSMGISSISGAGTFAPANLIEEAYCAVETGRRFGAGRTEIFSHNLEIFTEDGFRLDLEHPQGNA</sequence>
<dbReference type="PANTHER" id="PTHR45138">
    <property type="entry name" value="REGULATORY COMPONENTS OF SENSORY TRANSDUCTION SYSTEM"/>
    <property type="match status" value="1"/>
</dbReference>
<dbReference type="Gene3D" id="3.30.70.270">
    <property type="match status" value="1"/>
</dbReference>
<keyword evidence="7" id="KW-1185">Reference proteome</keyword>
<feature type="domain" description="GGDEF" evidence="5">
    <location>
        <begin position="183"/>
        <end position="317"/>
    </location>
</feature>
<dbReference type="PROSITE" id="PS50110">
    <property type="entry name" value="RESPONSE_REGULATORY"/>
    <property type="match status" value="1"/>
</dbReference>
<dbReference type="OrthoDB" id="9812034at2"/>
<protein>
    <recommendedName>
        <fullName evidence="1">diguanylate cyclase</fullName>
        <ecNumber evidence="1">2.7.7.65</ecNumber>
    </recommendedName>
</protein>
<dbReference type="GO" id="GO:0043709">
    <property type="term" value="P:cell adhesion involved in single-species biofilm formation"/>
    <property type="evidence" value="ECO:0007669"/>
    <property type="project" value="TreeGrafter"/>
</dbReference>
<dbReference type="Gene3D" id="3.40.50.2300">
    <property type="match status" value="1"/>
</dbReference>
<evidence type="ECO:0000256" key="1">
    <source>
        <dbReference type="ARBA" id="ARBA00012528"/>
    </source>
</evidence>
<dbReference type="EC" id="2.7.7.65" evidence="1"/>
<dbReference type="SUPFAM" id="SSF52172">
    <property type="entry name" value="CheY-like"/>
    <property type="match status" value="1"/>
</dbReference>
<dbReference type="RefSeq" id="WP_148896721.1">
    <property type="nucleotide sequence ID" value="NZ_VNIB01000013.1"/>
</dbReference>
<dbReference type="PROSITE" id="PS50887">
    <property type="entry name" value="GGDEF"/>
    <property type="match status" value="1"/>
</dbReference>
<evidence type="ECO:0000259" key="4">
    <source>
        <dbReference type="PROSITE" id="PS50110"/>
    </source>
</evidence>
<dbReference type="Pfam" id="PF00990">
    <property type="entry name" value="GGDEF"/>
    <property type="match status" value="1"/>
</dbReference>
<dbReference type="GO" id="GO:1902201">
    <property type="term" value="P:negative regulation of bacterial-type flagellum-dependent cell motility"/>
    <property type="evidence" value="ECO:0007669"/>
    <property type="project" value="TreeGrafter"/>
</dbReference>
<dbReference type="EMBL" id="VNIB01000013">
    <property type="protein sequence ID" value="TYO96650.1"/>
    <property type="molecule type" value="Genomic_DNA"/>
</dbReference>
<evidence type="ECO:0000256" key="2">
    <source>
        <dbReference type="ARBA" id="ARBA00034247"/>
    </source>
</evidence>
<dbReference type="PANTHER" id="PTHR45138:SF9">
    <property type="entry name" value="DIGUANYLATE CYCLASE DGCM-RELATED"/>
    <property type="match status" value="1"/>
</dbReference>
<feature type="modified residue" description="4-aspartylphosphate" evidence="3">
    <location>
        <position position="65"/>
    </location>
</feature>
<name>A0A5D3WI81_9BACT</name>
<dbReference type="InterPro" id="IPR050469">
    <property type="entry name" value="Diguanylate_Cyclase"/>
</dbReference>
<proteinExistence type="predicted"/>
<dbReference type="InterPro" id="IPR011006">
    <property type="entry name" value="CheY-like_superfamily"/>
</dbReference>
<gene>
    <name evidence="6" type="ORF">EDC39_11339</name>
</gene>
<dbReference type="SUPFAM" id="SSF55073">
    <property type="entry name" value="Nucleotide cyclase"/>
    <property type="match status" value="1"/>
</dbReference>
<dbReference type="CDD" id="cd01949">
    <property type="entry name" value="GGDEF"/>
    <property type="match status" value="1"/>
</dbReference>
<dbReference type="GO" id="GO:0005886">
    <property type="term" value="C:plasma membrane"/>
    <property type="evidence" value="ECO:0007669"/>
    <property type="project" value="TreeGrafter"/>
</dbReference>
<evidence type="ECO:0000313" key="7">
    <source>
        <dbReference type="Proteomes" id="UP000324159"/>
    </source>
</evidence>
<dbReference type="InterPro" id="IPR029787">
    <property type="entry name" value="Nucleotide_cyclase"/>
</dbReference>
<dbReference type="InterPro" id="IPR001789">
    <property type="entry name" value="Sig_transdc_resp-reg_receiver"/>
</dbReference>
<dbReference type="InterPro" id="IPR000160">
    <property type="entry name" value="GGDEF_dom"/>
</dbReference>
<evidence type="ECO:0000256" key="3">
    <source>
        <dbReference type="PROSITE-ProRule" id="PRU00169"/>
    </source>
</evidence>
<comment type="caution">
    <text evidence="6">The sequence shown here is derived from an EMBL/GenBank/DDBJ whole genome shotgun (WGS) entry which is preliminary data.</text>
</comment>
<dbReference type="GO" id="GO:0000160">
    <property type="term" value="P:phosphorelay signal transduction system"/>
    <property type="evidence" value="ECO:0007669"/>
    <property type="project" value="InterPro"/>
</dbReference>
<organism evidence="6 7">
    <name type="scientific">Geothermobacter ehrlichii</name>
    <dbReference type="NCBI Taxonomy" id="213224"/>
    <lineage>
        <taxon>Bacteria</taxon>
        <taxon>Pseudomonadati</taxon>
        <taxon>Thermodesulfobacteriota</taxon>
        <taxon>Desulfuromonadia</taxon>
        <taxon>Desulfuromonadales</taxon>
        <taxon>Geothermobacteraceae</taxon>
        <taxon>Geothermobacter</taxon>
    </lineage>
</organism>
<dbReference type="Proteomes" id="UP000324159">
    <property type="component" value="Unassembled WGS sequence"/>
</dbReference>
<dbReference type="SMART" id="SM00267">
    <property type="entry name" value="GGDEF"/>
    <property type="match status" value="1"/>
</dbReference>
<comment type="catalytic activity">
    <reaction evidence="2">
        <text>2 GTP = 3',3'-c-di-GMP + 2 diphosphate</text>
        <dbReference type="Rhea" id="RHEA:24898"/>
        <dbReference type="ChEBI" id="CHEBI:33019"/>
        <dbReference type="ChEBI" id="CHEBI:37565"/>
        <dbReference type="ChEBI" id="CHEBI:58805"/>
        <dbReference type="EC" id="2.7.7.65"/>
    </reaction>
</comment>
<dbReference type="InterPro" id="IPR043128">
    <property type="entry name" value="Rev_trsase/Diguanyl_cyclase"/>
</dbReference>
<dbReference type="GO" id="GO:0052621">
    <property type="term" value="F:diguanylate cyclase activity"/>
    <property type="evidence" value="ECO:0007669"/>
    <property type="project" value="UniProtKB-EC"/>
</dbReference>
<keyword evidence="3" id="KW-0597">Phosphoprotein</keyword>
<evidence type="ECO:0000313" key="6">
    <source>
        <dbReference type="EMBL" id="TYO96650.1"/>
    </source>
</evidence>
<accession>A0A5D3WI81</accession>
<dbReference type="AlphaFoldDB" id="A0A5D3WI81"/>
<evidence type="ECO:0000259" key="5">
    <source>
        <dbReference type="PROSITE" id="PS50887"/>
    </source>
</evidence>